<evidence type="ECO:0000313" key="3">
    <source>
        <dbReference type="Proteomes" id="UP000539175"/>
    </source>
</evidence>
<gene>
    <name evidence="2" type="ORF">FHS74_001531</name>
</gene>
<dbReference type="PANTHER" id="PTHR34219">
    <property type="entry name" value="IRON-REGULATED INNER MEMBRANE PROTEIN-RELATED"/>
    <property type="match status" value="1"/>
</dbReference>
<evidence type="ECO:0000256" key="1">
    <source>
        <dbReference type="SAM" id="Phobius"/>
    </source>
</evidence>
<feature type="transmembrane region" description="Helical" evidence="1">
    <location>
        <begin position="29"/>
        <end position="53"/>
    </location>
</feature>
<dbReference type="EMBL" id="JACIIZ010000003">
    <property type="protein sequence ID" value="MBB6250986.1"/>
    <property type="molecule type" value="Genomic_DNA"/>
</dbReference>
<sequence>MMSLETLSAPAASPAERRPWLDLRAVWRWHFYAGLFCIPFIVWLSLTGGLYLFKPQVEALIDRPYDALALTGHPASAADQALAALAAVPGGVLNAYELPKSPSAAVRIIVGRGKEQFRVYIHPETLAVLKVVSEDDRLMRIIFRLHGELMMGDRGSFMVELAASWAIVMILTGLYLWWPRDARGLGGIVYPRLGRGGRTFWRDLHAVVGLWVSFFALFLLLSGLPWAKNWGAYFKEIRQITGTAVAKQDWTTGRSSELAERLAMNGGAAAGDEHAGHHGHTAGMAAMAAMTIDYTPLDAVVATVAPLNLAAPVLVSPPRKPGGSWTAKSDAQNRPLRADLTLSPEGQVLKRVDFDQRHWVDRMVGIGVAAHEGHLFGWLNQALGVFTALSLITLAVSSVILWLRRRPTRVLGAPPATRGAQQPARSPIGFGLLLVMLGVFLPLLGGSMVAVLAVERLVLRRIPAARIWLGLAT</sequence>
<keyword evidence="1" id="KW-0472">Membrane</keyword>
<dbReference type="InterPro" id="IPR005625">
    <property type="entry name" value="PepSY-ass_TM"/>
</dbReference>
<keyword evidence="1" id="KW-1133">Transmembrane helix</keyword>
<dbReference type="Pfam" id="PF03929">
    <property type="entry name" value="PepSY_TM"/>
    <property type="match status" value="1"/>
</dbReference>
<comment type="caution">
    <text evidence="2">The sequence shown here is derived from an EMBL/GenBank/DDBJ whole genome shotgun (WGS) entry which is preliminary data.</text>
</comment>
<organism evidence="2 3">
    <name type="scientific">Nitrospirillum iridis</name>
    <dbReference type="NCBI Taxonomy" id="765888"/>
    <lineage>
        <taxon>Bacteria</taxon>
        <taxon>Pseudomonadati</taxon>
        <taxon>Pseudomonadota</taxon>
        <taxon>Alphaproteobacteria</taxon>
        <taxon>Rhodospirillales</taxon>
        <taxon>Azospirillaceae</taxon>
        <taxon>Nitrospirillum</taxon>
    </lineage>
</organism>
<evidence type="ECO:0000313" key="2">
    <source>
        <dbReference type="EMBL" id="MBB6250986.1"/>
    </source>
</evidence>
<keyword evidence="3" id="KW-1185">Reference proteome</keyword>
<dbReference type="RefSeq" id="WP_211106159.1">
    <property type="nucleotide sequence ID" value="NZ_JACIIZ010000003.1"/>
</dbReference>
<proteinExistence type="predicted"/>
<protein>
    <submittedName>
        <fullName evidence="2">Putative iron-regulated membrane protein</fullName>
    </submittedName>
</protein>
<reference evidence="2 3" key="1">
    <citation type="submission" date="2020-08" db="EMBL/GenBank/DDBJ databases">
        <title>Genomic Encyclopedia of Type Strains, Phase IV (KMG-IV): sequencing the most valuable type-strain genomes for metagenomic binning, comparative biology and taxonomic classification.</title>
        <authorList>
            <person name="Goeker M."/>
        </authorList>
    </citation>
    <scope>NUCLEOTIDE SEQUENCE [LARGE SCALE GENOMIC DNA]</scope>
    <source>
        <strain evidence="2 3">DSM 22198</strain>
    </source>
</reference>
<feature type="transmembrane region" description="Helical" evidence="1">
    <location>
        <begin position="382"/>
        <end position="403"/>
    </location>
</feature>
<name>A0A7X0AYF4_9PROT</name>
<accession>A0A7X0AYF4</accession>
<dbReference type="Proteomes" id="UP000539175">
    <property type="component" value="Unassembled WGS sequence"/>
</dbReference>
<keyword evidence="1" id="KW-0812">Transmembrane</keyword>
<feature type="transmembrane region" description="Helical" evidence="1">
    <location>
        <begin position="204"/>
        <end position="227"/>
    </location>
</feature>
<feature type="transmembrane region" description="Helical" evidence="1">
    <location>
        <begin position="157"/>
        <end position="178"/>
    </location>
</feature>
<dbReference type="PANTHER" id="PTHR34219:SF1">
    <property type="entry name" value="PEPSY DOMAIN-CONTAINING PROTEIN"/>
    <property type="match status" value="1"/>
</dbReference>
<dbReference type="AlphaFoldDB" id="A0A7X0AYF4"/>
<feature type="transmembrane region" description="Helical" evidence="1">
    <location>
        <begin position="428"/>
        <end position="454"/>
    </location>
</feature>